<sequence length="55" mass="6029">MRALLNLIATVGVILFLLGVLWLLHATTTRLWGLPAALIGGLLFFLCLRGLRRLG</sequence>
<name>A0ABV6NZX2_9ACTN</name>
<evidence type="ECO:0000313" key="3">
    <source>
        <dbReference type="Proteomes" id="UP001589894"/>
    </source>
</evidence>
<keyword evidence="1" id="KW-0472">Membrane</keyword>
<proteinExistence type="predicted"/>
<evidence type="ECO:0000256" key="1">
    <source>
        <dbReference type="SAM" id="Phobius"/>
    </source>
</evidence>
<accession>A0ABV6NZX2</accession>
<evidence type="ECO:0008006" key="4">
    <source>
        <dbReference type="Google" id="ProtNLM"/>
    </source>
</evidence>
<gene>
    <name evidence="2" type="ORF">ACFFHU_19610</name>
</gene>
<keyword evidence="3" id="KW-1185">Reference proteome</keyword>
<dbReference type="RefSeq" id="WP_377340930.1">
    <property type="nucleotide sequence ID" value="NZ_JBHLUE010000016.1"/>
</dbReference>
<reference evidence="2 3" key="1">
    <citation type="submission" date="2024-09" db="EMBL/GenBank/DDBJ databases">
        <authorList>
            <person name="Sun Q."/>
            <person name="Mori K."/>
        </authorList>
    </citation>
    <scope>NUCLEOTIDE SEQUENCE [LARGE SCALE GENOMIC DNA]</scope>
    <source>
        <strain evidence="2 3">TBRC 2205</strain>
    </source>
</reference>
<feature type="transmembrane region" description="Helical" evidence="1">
    <location>
        <begin position="7"/>
        <end position="25"/>
    </location>
</feature>
<keyword evidence="1" id="KW-1133">Transmembrane helix</keyword>
<keyword evidence="1" id="KW-0812">Transmembrane</keyword>
<organism evidence="2 3">
    <name type="scientific">Plantactinospora siamensis</name>
    <dbReference type="NCBI Taxonomy" id="555372"/>
    <lineage>
        <taxon>Bacteria</taxon>
        <taxon>Bacillati</taxon>
        <taxon>Actinomycetota</taxon>
        <taxon>Actinomycetes</taxon>
        <taxon>Micromonosporales</taxon>
        <taxon>Micromonosporaceae</taxon>
        <taxon>Plantactinospora</taxon>
    </lineage>
</organism>
<evidence type="ECO:0000313" key="2">
    <source>
        <dbReference type="EMBL" id="MFC0566335.1"/>
    </source>
</evidence>
<comment type="caution">
    <text evidence="2">The sequence shown here is derived from an EMBL/GenBank/DDBJ whole genome shotgun (WGS) entry which is preliminary data.</text>
</comment>
<dbReference type="EMBL" id="JBHLUE010000016">
    <property type="protein sequence ID" value="MFC0566335.1"/>
    <property type="molecule type" value="Genomic_DNA"/>
</dbReference>
<protein>
    <recommendedName>
        <fullName evidence="4">DUF4175 domain-containing protein</fullName>
    </recommendedName>
</protein>
<feature type="transmembrane region" description="Helical" evidence="1">
    <location>
        <begin position="31"/>
        <end position="51"/>
    </location>
</feature>
<dbReference type="Proteomes" id="UP001589894">
    <property type="component" value="Unassembled WGS sequence"/>
</dbReference>